<organism evidence="4">
    <name type="scientific">Rhizobium leguminosarum bv. trifolii</name>
    <dbReference type="NCBI Taxonomy" id="386"/>
    <lineage>
        <taxon>Bacteria</taxon>
        <taxon>Pseudomonadati</taxon>
        <taxon>Pseudomonadota</taxon>
        <taxon>Alphaproteobacteria</taxon>
        <taxon>Hyphomicrobiales</taxon>
        <taxon>Rhizobiaceae</taxon>
        <taxon>Rhizobium/Agrobacterium group</taxon>
        <taxon>Rhizobium</taxon>
    </lineage>
</organism>
<dbReference type="GO" id="GO:0004777">
    <property type="term" value="F:succinate-semialdehyde dehydrogenase (NAD+) activity"/>
    <property type="evidence" value="ECO:0007669"/>
    <property type="project" value="TreeGrafter"/>
</dbReference>
<evidence type="ECO:0000313" key="4">
    <source>
        <dbReference type="EMBL" id="AOO94285.1"/>
    </source>
</evidence>
<dbReference type="InterPro" id="IPR015590">
    <property type="entry name" value="Aldehyde_DH_dom"/>
</dbReference>
<reference evidence="4" key="1">
    <citation type="journal article" date="2015" name="BMC Genomics">
        <title>Transcriptome profiling of a Rhizobium leguminosarum bv. trifolii rosR mutant reveals the role of the transcriptional regulator RosR in motility, synthesis of cell-surface components, and other cellular processes.</title>
        <authorList>
            <person name="Rachwal K."/>
            <person name="Matczynska E."/>
            <person name="Janczarek M."/>
        </authorList>
    </citation>
    <scope>NUCLEOTIDE SEQUENCE</scope>
    <source>
        <strain evidence="4">Rt24.2</strain>
    </source>
</reference>
<dbReference type="InterPro" id="IPR050740">
    <property type="entry name" value="Aldehyde_DH_Superfamily"/>
</dbReference>
<dbReference type="AlphaFoldDB" id="A0A1B8R2P7"/>
<protein>
    <recommendedName>
        <fullName evidence="3">Aldehyde dehydrogenase domain-containing protein</fullName>
    </recommendedName>
</protein>
<name>A0A1B8R2P7_RHILT</name>
<dbReference type="EMBL" id="KX491921">
    <property type="protein sequence ID" value="AOO94285.1"/>
    <property type="molecule type" value="Genomic_DNA"/>
</dbReference>
<evidence type="ECO:0000256" key="1">
    <source>
        <dbReference type="ARBA" id="ARBA00009986"/>
    </source>
</evidence>
<dbReference type="GO" id="GO:0009450">
    <property type="term" value="P:gamma-aminobutyric acid catabolic process"/>
    <property type="evidence" value="ECO:0007669"/>
    <property type="project" value="TreeGrafter"/>
</dbReference>
<proteinExistence type="inferred from homology"/>
<keyword evidence="2" id="KW-0560">Oxidoreductase</keyword>
<feature type="domain" description="Aldehyde dehydrogenase" evidence="3">
    <location>
        <begin position="3"/>
        <end position="69"/>
    </location>
</feature>
<evidence type="ECO:0000259" key="3">
    <source>
        <dbReference type="Pfam" id="PF00171"/>
    </source>
</evidence>
<dbReference type="PANTHER" id="PTHR43353:SF5">
    <property type="entry name" value="SUCCINATE-SEMIALDEHYDE DEHYDROGENASE, MITOCHONDRIAL"/>
    <property type="match status" value="1"/>
</dbReference>
<comment type="similarity">
    <text evidence="1">Belongs to the aldehyde dehydrogenase family.</text>
</comment>
<dbReference type="PANTHER" id="PTHR43353">
    <property type="entry name" value="SUCCINATE-SEMIALDEHYDE DEHYDROGENASE, MITOCHONDRIAL"/>
    <property type="match status" value="1"/>
</dbReference>
<dbReference type="InterPro" id="IPR016162">
    <property type="entry name" value="Ald_DH_N"/>
</dbReference>
<dbReference type="SUPFAM" id="SSF53720">
    <property type="entry name" value="ALDH-like"/>
    <property type="match status" value="1"/>
</dbReference>
<evidence type="ECO:0000256" key="2">
    <source>
        <dbReference type="ARBA" id="ARBA00023002"/>
    </source>
</evidence>
<accession>A0A1B8R2P7</accession>
<dbReference type="Gene3D" id="3.40.605.10">
    <property type="entry name" value="Aldehyde Dehydrogenase, Chain A, domain 1"/>
    <property type="match status" value="1"/>
</dbReference>
<dbReference type="Pfam" id="PF00171">
    <property type="entry name" value="Aldedh"/>
    <property type="match status" value="1"/>
</dbReference>
<reference evidence="4" key="2">
    <citation type="journal article" date="2016" name="Front. Microbiol.">
        <title>The Regulatory Protein RosR Affects Rhizobium leguminosarum bv. trifolii Protein Profiles, Cell Surface Properties, and Symbiosis with Clover.</title>
        <authorList>
            <person name="Rachwal K."/>
            <person name="Boguszewska A."/>
            <person name="Kopcinska J."/>
            <person name="Karas M."/>
            <person name="Tchorzewski M."/>
            <person name="Janczarek M."/>
        </authorList>
    </citation>
    <scope>NUCLEOTIDE SEQUENCE</scope>
    <source>
        <strain evidence="4">Rt24.2</strain>
    </source>
</reference>
<sequence length="79" mass="8689">MANCQDLGSILSLEQGKPLAEAIGEIAYGASFIEWFAEEARRLYGDLVPGHQLDRRILVMKSPIGVVDAVEFSKCDDHP</sequence>
<dbReference type="InterPro" id="IPR016161">
    <property type="entry name" value="Ald_DH/histidinol_DH"/>
</dbReference>